<evidence type="ECO:0000313" key="11">
    <source>
        <dbReference type="Proteomes" id="UP000619838"/>
    </source>
</evidence>
<dbReference type="PANTHER" id="PTHR43766">
    <property type="entry name" value="TRYPTOPHAN--TRNA LIGASE, MITOCHONDRIAL"/>
    <property type="match status" value="1"/>
</dbReference>
<evidence type="ECO:0000256" key="7">
    <source>
        <dbReference type="ARBA" id="ARBA00049929"/>
    </source>
</evidence>
<evidence type="ECO:0000256" key="5">
    <source>
        <dbReference type="ARBA" id="ARBA00022917"/>
    </source>
</evidence>
<comment type="subcellular location">
    <subcellularLocation>
        <location evidence="8">Cytoplasm</location>
    </subcellularLocation>
</comment>
<dbReference type="RefSeq" id="WP_114608294.1">
    <property type="nucleotide sequence ID" value="NZ_JABVZQ010000013.1"/>
</dbReference>
<dbReference type="EC" id="6.1.1.2" evidence="8"/>
<name>A0ABR9XT50_9CHLB</name>
<evidence type="ECO:0000313" key="10">
    <source>
        <dbReference type="EMBL" id="MBF0637203.1"/>
    </source>
</evidence>
<keyword evidence="4 8" id="KW-0067">ATP-binding</keyword>
<feature type="binding site" evidence="8">
    <location>
        <begin position="156"/>
        <end position="158"/>
    </location>
    <ligand>
        <name>ATP</name>
        <dbReference type="ChEBI" id="CHEBI:30616"/>
    </ligand>
</feature>
<evidence type="ECO:0000256" key="4">
    <source>
        <dbReference type="ARBA" id="ARBA00022840"/>
    </source>
</evidence>
<feature type="short sequence motif" description="'KMSKS' region" evidence="8">
    <location>
        <begin position="207"/>
        <end position="211"/>
    </location>
</feature>
<dbReference type="CDD" id="cd00806">
    <property type="entry name" value="TrpRS_core"/>
    <property type="match status" value="1"/>
</dbReference>
<reference evidence="10 11" key="1">
    <citation type="journal article" date="2020" name="Microorganisms">
        <title>Simultaneous Genome Sequencing of Prosthecochloris ethylica and Desulfuromonas acetoxidans within a Syntrophic Mixture Reveals Unique Pili and Protein Interactions.</title>
        <authorList>
            <person name="Kyndt J.A."/>
            <person name="Van Beeumen J.J."/>
            <person name="Meyer T.E."/>
        </authorList>
    </citation>
    <scope>NUCLEOTIDE SEQUENCE [LARGE SCALE GENOMIC DNA]</scope>
    <source>
        <strain evidence="10 11">N3</strain>
    </source>
</reference>
<dbReference type="InterPro" id="IPR002305">
    <property type="entry name" value="aa-tRNA-synth_Ic"/>
</dbReference>
<evidence type="ECO:0000256" key="2">
    <source>
        <dbReference type="ARBA" id="ARBA00022598"/>
    </source>
</evidence>
<comment type="subunit">
    <text evidence="8">Homodimer.</text>
</comment>
<dbReference type="Gene3D" id="3.40.50.620">
    <property type="entry name" value="HUPs"/>
    <property type="match status" value="1"/>
</dbReference>
<evidence type="ECO:0000256" key="6">
    <source>
        <dbReference type="ARBA" id="ARBA00023146"/>
    </source>
</evidence>
<comment type="catalytic activity">
    <reaction evidence="7 8">
        <text>tRNA(Trp) + L-tryptophan + ATP = L-tryptophyl-tRNA(Trp) + AMP + diphosphate + H(+)</text>
        <dbReference type="Rhea" id="RHEA:24080"/>
        <dbReference type="Rhea" id="RHEA-COMP:9671"/>
        <dbReference type="Rhea" id="RHEA-COMP:9705"/>
        <dbReference type="ChEBI" id="CHEBI:15378"/>
        <dbReference type="ChEBI" id="CHEBI:30616"/>
        <dbReference type="ChEBI" id="CHEBI:33019"/>
        <dbReference type="ChEBI" id="CHEBI:57912"/>
        <dbReference type="ChEBI" id="CHEBI:78442"/>
        <dbReference type="ChEBI" id="CHEBI:78535"/>
        <dbReference type="ChEBI" id="CHEBI:456215"/>
        <dbReference type="EC" id="6.1.1.2"/>
    </reaction>
</comment>
<dbReference type="InterPro" id="IPR024109">
    <property type="entry name" value="Trp-tRNA-ligase_bac-type"/>
</dbReference>
<dbReference type="InterPro" id="IPR050203">
    <property type="entry name" value="Trp-tRNA_synthetase"/>
</dbReference>
<dbReference type="InterPro" id="IPR014729">
    <property type="entry name" value="Rossmann-like_a/b/a_fold"/>
</dbReference>
<keyword evidence="6 8" id="KW-0030">Aminoacyl-tRNA synthetase</keyword>
<dbReference type="NCBIfam" id="TIGR00233">
    <property type="entry name" value="trpS"/>
    <property type="match status" value="1"/>
</dbReference>
<sequence length="340" mass="38128">MSNKRILSGMRPTGKLHIGHYTGALENWVNHQNATVPDGGRRYDTFFLVADYHSLTTSLDTTDIDTNTIDMVTDWLAAGIDPEKSPIFRQSRVKQHTELFLVFSMLITASRLERNPTLKDQVRDLNMETLTYGHLGYPVLQAADILLYKGNTVPVGEDQIPHVEITREIARRFNNQYPLGDGSGVFEEPEPKITRFARLLGLDGKAKMSKSLGNTILLSDGPDDIMQKMRKAVTDTGKIRKNDPGHPEVCTVFSYHERFSPADTVAAIEQDCRSGALGCVDCKKMCSAAISRELQPLHEQRKIYAERPDMVRDILIDGEERARHVAESTMQEVRGAMKLG</sequence>
<comment type="caution">
    <text evidence="10">The sequence shown here is derived from an EMBL/GenBank/DDBJ whole genome shotgun (WGS) entry which is preliminary data.</text>
</comment>
<accession>A0ABR9XT50</accession>
<dbReference type="PANTHER" id="PTHR43766:SF1">
    <property type="entry name" value="TRYPTOPHAN--TRNA LIGASE, MITOCHONDRIAL"/>
    <property type="match status" value="1"/>
</dbReference>
<evidence type="ECO:0000256" key="3">
    <source>
        <dbReference type="ARBA" id="ARBA00022741"/>
    </source>
</evidence>
<comment type="function">
    <text evidence="8">Catalyzes the attachment of tryptophan to tRNA(Trp).</text>
</comment>
<dbReference type="PROSITE" id="PS00178">
    <property type="entry name" value="AA_TRNA_LIGASE_I"/>
    <property type="match status" value="1"/>
</dbReference>
<keyword evidence="2 8" id="KW-0436">Ligase</keyword>
<evidence type="ECO:0000256" key="1">
    <source>
        <dbReference type="ARBA" id="ARBA00005594"/>
    </source>
</evidence>
<dbReference type="HAMAP" id="MF_00140_B">
    <property type="entry name" value="Trp_tRNA_synth_B"/>
    <property type="match status" value="1"/>
</dbReference>
<evidence type="ECO:0000256" key="8">
    <source>
        <dbReference type="HAMAP-Rule" id="MF_00140"/>
    </source>
</evidence>
<dbReference type="Proteomes" id="UP000619838">
    <property type="component" value="Unassembled WGS sequence"/>
</dbReference>
<organism evidence="10 11">
    <name type="scientific">Prosthecochloris ethylica</name>
    <dbReference type="NCBI Taxonomy" id="2743976"/>
    <lineage>
        <taxon>Bacteria</taxon>
        <taxon>Pseudomonadati</taxon>
        <taxon>Chlorobiota</taxon>
        <taxon>Chlorobiia</taxon>
        <taxon>Chlorobiales</taxon>
        <taxon>Chlorobiaceae</taxon>
        <taxon>Prosthecochloris</taxon>
    </lineage>
</organism>
<feature type="binding site" evidence="8">
    <location>
        <position position="199"/>
    </location>
    <ligand>
        <name>ATP</name>
        <dbReference type="ChEBI" id="CHEBI:30616"/>
    </ligand>
</feature>
<dbReference type="Gene3D" id="1.10.240.10">
    <property type="entry name" value="Tyrosyl-Transfer RNA Synthetase"/>
    <property type="match status" value="1"/>
</dbReference>
<dbReference type="InterPro" id="IPR002306">
    <property type="entry name" value="Trp-tRNA-ligase"/>
</dbReference>
<dbReference type="SUPFAM" id="SSF52374">
    <property type="entry name" value="Nucleotidylyl transferase"/>
    <property type="match status" value="1"/>
</dbReference>
<dbReference type="PRINTS" id="PR01039">
    <property type="entry name" value="TRNASYNTHTRP"/>
</dbReference>
<feature type="binding site" evidence="8">
    <location>
        <begin position="19"/>
        <end position="20"/>
    </location>
    <ligand>
        <name>ATP</name>
        <dbReference type="ChEBI" id="CHEBI:30616"/>
    </ligand>
</feature>
<protein>
    <recommendedName>
        <fullName evidence="8">Tryptophan--tRNA ligase</fullName>
        <ecNumber evidence="8">6.1.1.2</ecNumber>
    </recommendedName>
    <alternativeName>
        <fullName evidence="8">Tryptophanyl-tRNA synthetase</fullName>
        <shortName evidence="8">TrpRS</shortName>
    </alternativeName>
</protein>
<gene>
    <name evidence="8 10" type="primary">trpS</name>
    <name evidence="10" type="ORF">INT08_08470</name>
</gene>
<keyword evidence="8" id="KW-0963">Cytoplasm</keyword>
<feature type="short sequence motif" description="'HIGH' region" evidence="8">
    <location>
        <begin position="12"/>
        <end position="20"/>
    </location>
</feature>
<feature type="binding site" evidence="8">
    <location>
        <begin position="207"/>
        <end position="211"/>
    </location>
    <ligand>
        <name>ATP</name>
        <dbReference type="ChEBI" id="CHEBI:30616"/>
    </ligand>
</feature>
<proteinExistence type="inferred from homology"/>
<dbReference type="EMBL" id="JADGII010000014">
    <property type="protein sequence ID" value="MBF0637203.1"/>
    <property type="molecule type" value="Genomic_DNA"/>
</dbReference>
<feature type="binding site" evidence="8">
    <location>
        <begin position="11"/>
        <end position="13"/>
    </location>
    <ligand>
        <name>ATP</name>
        <dbReference type="ChEBI" id="CHEBI:30616"/>
    </ligand>
</feature>
<keyword evidence="5 8" id="KW-0648">Protein biosynthesis</keyword>
<dbReference type="GO" id="GO:0004830">
    <property type="term" value="F:tryptophan-tRNA ligase activity"/>
    <property type="evidence" value="ECO:0007669"/>
    <property type="project" value="UniProtKB-EC"/>
</dbReference>
<dbReference type="InterPro" id="IPR001412">
    <property type="entry name" value="aa-tRNA-synth_I_CS"/>
</dbReference>
<keyword evidence="3 8" id="KW-0547">Nucleotide-binding</keyword>
<keyword evidence="11" id="KW-1185">Reference proteome</keyword>
<feature type="binding site" evidence="8">
    <location>
        <position position="144"/>
    </location>
    <ligand>
        <name>L-tryptophan</name>
        <dbReference type="ChEBI" id="CHEBI:57912"/>
    </ligand>
</feature>
<evidence type="ECO:0000256" key="9">
    <source>
        <dbReference type="RuleBase" id="RU363036"/>
    </source>
</evidence>
<comment type="similarity">
    <text evidence="1 8 9">Belongs to the class-I aminoacyl-tRNA synthetase family.</text>
</comment>
<dbReference type="Pfam" id="PF00579">
    <property type="entry name" value="tRNA-synt_1b"/>
    <property type="match status" value="1"/>
</dbReference>